<proteinExistence type="predicted"/>
<dbReference type="AlphaFoldDB" id="A0A0F9ZLA1"/>
<dbReference type="InterPro" id="IPR011856">
    <property type="entry name" value="tRNA_endonuc-like_dom_sf"/>
</dbReference>
<comment type="caution">
    <text evidence="2">The sequence shown here is derived from an EMBL/GenBank/DDBJ whole genome shotgun (WGS) entry which is preliminary data.</text>
</comment>
<dbReference type="GO" id="GO:0003676">
    <property type="term" value="F:nucleic acid binding"/>
    <property type="evidence" value="ECO:0007669"/>
    <property type="project" value="InterPro"/>
</dbReference>
<dbReference type="EMBL" id="LBOW01000004">
    <property type="protein sequence ID" value="KKP45023.1"/>
    <property type="molecule type" value="Genomic_DNA"/>
</dbReference>
<reference evidence="2 3" key="1">
    <citation type="journal article" date="2015" name="Nature">
        <title>rRNA introns, odd ribosomes, and small enigmatic genomes across a large radiation of phyla.</title>
        <authorList>
            <person name="Brown C.T."/>
            <person name="Hug L.A."/>
            <person name="Thomas B.C."/>
            <person name="Sharon I."/>
            <person name="Castelle C.J."/>
            <person name="Singh A."/>
            <person name="Wilkins M.J."/>
            <person name="Williams K.H."/>
            <person name="Banfield J.F."/>
        </authorList>
    </citation>
    <scope>NUCLEOTIDE SEQUENCE [LARGE SCALE GENOMIC DNA]</scope>
</reference>
<organism evidence="2 3">
    <name type="scientific">Candidatus Woesebacteria bacterium GW2011_GWB1_33_22</name>
    <dbReference type="NCBI Taxonomy" id="1618566"/>
    <lineage>
        <taxon>Bacteria</taxon>
        <taxon>Candidatus Woeseibacteriota</taxon>
    </lineage>
</organism>
<dbReference type="Proteomes" id="UP000034778">
    <property type="component" value="Unassembled WGS sequence"/>
</dbReference>
<accession>A0A0F9ZLA1</accession>
<feature type="domain" description="PD(D/E)XK endonuclease" evidence="1">
    <location>
        <begin position="7"/>
        <end position="134"/>
    </location>
</feature>
<evidence type="ECO:0000259" key="1">
    <source>
        <dbReference type="Pfam" id="PF11645"/>
    </source>
</evidence>
<evidence type="ECO:0000313" key="3">
    <source>
        <dbReference type="Proteomes" id="UP000034778"/>
    </source>
</evidence>
<sequence length="136" mass="15789">MQITSNIKGQLAVSKAELRAFELGYIPSRPLYDTKYDLLIDKDSKIIRVQVKYADGISSNSSGVVVVKLEYIDRHNSVHTYQNDQVDALVVFIPKIDRLCYFPKSIFLNKRKLNIRVADSKNNQKNRVIFAKNYYW</sequence>
<dbReference type="InterPro" id="IPR021671">
    <property type="entry name" value="PD(D/E)XK_Endonuc"/>
</dbReference>
<protein>
    <recommendedName>
        <fullName evidence="1">PD(D/E)XK endonuclease domain-containing protein</fullName>
    </recommendedName>
</protein>
<evidence type="ECO:0000313" key="2">
    <source>
        <dbReference type="EMBL" id="KKP45023.1"/>
    </source>
</evidence>
<dbReference type="Pfam" id="PF11645">
    <property type="entry name" value="PDDEXK_5"/>
    <property type="match status" value="1"/>
</dbReference>
<gene>
    <name evidence="2" type="ORF">UR35_C0004G0055</name>
</gene>
<name>A0A0F9ZLA1_9BACT</name>
<dbReference type="Gene3D" id="3.40.1350.10">
    <property type="match status" value="1"/>
</dbReference>